<feature type="compositionally biased region" description="Pro residues" evidence="1">
    <location>
        <begin position="664"/>
        <end position="676"/>
    </location>
</feature>
<gene>
    <name evidence="3" type="ORF">CVIRNUC_011003</name>
</gene>
<feature type="compositionally biased region" description="Low complexity" evidence="1">
    <location>
        <begin position="645"/>
        <end position="663"/>
    </location>
</feature>
<dbReference type="Pfam" id="PF22600">
    <property type="entry name" value="MTPAP-like_central"/>
    <property type="match status" value="1"/>
</dbReference>
<dbReference type="PANTHER" id="PTHR12271:SF123">
    <property type="entry name" value="PROTEIN HESO1"/>
    <property type="match status" value="1"/>
</dbReference>
<dbReference type="Proteomes" id="UP001314263">
    <property type="component" value="Unassembled WGS sequence"/>
</dbReference>
<dbReference type="CDD" id="cd05402">
    <property type="entry name" value="NT_PAP_TUTase"/>
    <property type="match status" value="1"/>
</dbReference>
<protein>
    <recommendedName>
        <fullName evidence="2">Poly(A) RNA polymerase mitochondrial-like central palm domain-containing protein</fullName>
    </recommendedName>
</protein>
<name>A0AAV1ILU4_9CHLO</name>
<organism evidence="3 4">
    <name type="scientific">Coccomyxa viridis</name>
    <dbReference type="NCBI Taxonomy" id="1274662"/>
    <lineage>
        <taxon>Eukaryota</taxon>
        <taxon>Viridiplantae</taxon>
        <taxon>Chlorophyta</taxon>
        <taxon>core chlorophytes</taxon>
        <taxon>Trebouxiophyceae</taxon>
        <taxon>Trebouxiophyceae incertae sedis</taxon>
        <taxon>Coccomyxaceae</taxon>
        <taxon>Coccomyxa</taxon>
    </lineage>
</organism>
<accession>A0AAV1ILU4</accession>
<sequence length="860" mass="92482">MNRSLEDSGGRPQGGLDGYQTGKPAVLDHLVPIGERKEDAPALLYQDEADINHEELDCMREAWQDATDRASSAQELWTPSLLQQLSSCFAQIVREQTPTEEDGQNRREILQQLDDIVQTGLPDYPGLGIQPYGSYVSGLYCPSGDLDLSIEGTPIDGRAAGKPVKDIGKGGKADLLRTLSKKLERRRLHSGWIERILHARVPILKFTCRGVACDVSIGSSNAIFKAKTFKALAAREPRFAGMLRLVKAWAGVFGLNDAAEGTFNSFALGLMLIFHLQTCEPAVLPPLHELFEDSCNAISSRPIHMGCDISWPKLEVFERCTGNYPASQNRHGLAQLMGSFFSRFHAALLTWQHRDLSASVRASTWCGQWSYGQWEKSYIAAVEDPFDATDNCARTIGFSKIDSIVTAFGRAAAVMDAVRDEADAQAAMQYLFRGVPPLTMPPLPILEIRNGSSRSVSDLLAKEAESRRWRKQQYARDNSVIGGRAQGVRRSGREGAPGRQPSQPAASPGESGHEAQSDHTPLRIPKFARQAQGFRQSPAFRVASPHLLASAPSPATPPYDSSAPGYDRREHYPSHSLSSLLGSSHPLTSPGQTWADPESCFYQVPTDPSNQSPKQRVMGIRKAGPAQMQAHAAYEAALSALAQPPPAHALTQQQPGQQNGPARRAPPPGFGTPPPAGNVVSSPAEHASQPAQHSPAAPVPTRNQQANQALSDELKRMLHIGQPASSAATPPTPPSIGANGRAHAEARGSESADDGYGGYQRRRPQQRRPEKSAALGSGSPAAQGSPVMPVHGTVAFAHAGAATPSQAQRKRKVHKPANGQGRGLPAGVPVKSAAEAFVENDLSASTVQRKPRKAAPVTVQ</sequence>
<proteinExistence type="predicted"/>
<dbReference type="GO" id="GO:0031123">
    <property type="term" value="P:RNA 3'-end processing"/>
    <property type="evidence" value="ECO:0007669"/>
    <property type="project" value="TreeGrafter"/>
</dbReference>
<feature type="domain" description="Poly(A) RNA polymerase mitochondrial-like central palm" evidence="2">
    <location>
        <begin position="87"/>
        <end position="229"/>
    </location>
</feature>
<feature type="compositionally biased region" description="Low complexity" evidence="1">
    <location>
        <begin position="686"/>
        <end position="700"/>
    </location>
</feature>
<evidence type="ECO:0000256" key="1">
    <source>
        <dbReference type="SAM" id="MobiDB-lite"/>
    </source>
</evidence>
<feature type="compositionally biased region" description="Basic and acidic residues" evidence="1">
    <location>
        <begin position="511"/>
        <end position="521"/>
    </location>
</feature>
<feature type="compositionally biased region" description="Low complexity" evidence="1">
    <location>
        <begin position="548"/>
        <end position="564"/>
    </location>
</feature>
<keyword evidence="4" id="KW-1185">Reference proteome</keyword>
<evidence type="ECO:0000313" key="3">
    <source>
        <dbReference type="EMBL" id="CAK0787781.1"/>
    </source>
</evidence>
<dbReference type="GO" id="GO:0016779">
    <property type="term" value="F:nucleotidyltransferase activity"/>
    <property type="evidence" value="ECO:0007669"/>
    <property type="project" value="TreeGrafter"/>
</dbReference>
<feature type="region of interest" description="Disordered" evidence="1">
    <location>
        <begin position="723"/>
        <end position="828"/>
    </location>
</feature>
<feature type="region of interest" description="Disordered" evidence="1">
    <location>
        <begin position="1"/>
        <end position="23"/>
    </location>
</feature>
<dbReference type="Gene3D" id="1.10.1410.10">
    <property type="match status" value="1"/>
</dbReference>
<evidence type="ECO:0000259" key="2">
    <source>
        <dbReference type="Pfam" id="PF22600"/>
    </source>
</evidence>
<feature type="compositionally biased region" description="Low complexity" evidence="1">
    <location>
        <begin position="574"/>
        <end position="591"/>
    </location>
</feature>
<comment type="caution">
    <text evidence="3">The sequence shown here is derived from an EMBL/GenBank/DDBJ whole genome shotgun (WGS) entry which is preliminary data.</text>
</comment>
<feature type="region of interest" description="Disordered" evidence="1">
    <location>
        <begin position="548"/>
        <end position="618"/>
    </location>
</feature>
<dbReference type="SUPFAM" id="SSF81631">
    <property type="entry name" value="PAP/OAS1 substrate-binding domain"/>
    <property type="match status" value="1"/>
</dbReference>
<dbReference type="AlphaFoldDB" id="A0AAV1ILU4"/>
<dbReference type="Gene3D" id="3.30.460.10">
    <property type="entry name" value="Beta Polymerase, domain 2"/>
    <property type="match status" value="1"/>
</dbReference>
<feature type="region of interest" description="Disordered" evidence="1">
    <location>
        <begin position="645"/>
        <end position="705"/>
    </location>
</feature>
<dbReference type="SUPFAM" id="SSF81301">
    <property type="entry name" value="Nucleotidyltransferase"/>
    <property type="match status" value="1"/>
</dbReference>
<dbReference type="EMBL" id="CAUYUE010000018">
    <property type="protein sequence ID" value="CAK0787781.1"/>
    <property type="molecule type" value="Genomic_DNA"/>
</dbReference>
<dbReference type="InterPro" id="IPR054708">
    <property type="entry name" value="MTPAP-like_central"/>
</dbReference>
<feature type="region of interest" description="Disordered" evidence="1">
    <location>
        <begin position="467"/>
        <end position="521"/>
    </location>
</feature>
<reference evidence="3 4" key="1">
    <citation type="submission" date="2023-10" db="EMBL/GenBank/DDBJ databases">
        <authorList>
            <person name="Maclean D."/>
            <person name="Macfadyen A."/>
        </authorList>
    </citation>
    <scope>NUCLEOTIDE SEQUENCE [LARGE SCALE GENOMIC DNA]</scope>
</reference>
<dbReference type="InterPro" id="IPR043519">
    <property type="entry name" value="NT_sf"/>
</dbReference>
<dbReference type="PANTHER" id="PTHR12271">
    <property type="entry name" value="POLY A POLYMERASE CID PAP -RELATED"/>
    <property type="match status" value="1"/>
</dbReference>
<evidence type="ECO:0000313" key="4">
    <source>
        <dbReference type="Proteomes" id="UP001314263"/>
    </source>
</evidence>
<feature type="region of interest" description="Disordered" evidence="1">
    <location>
        <begin position="840"/>
        <end position="860"/>
    </location>
</feature>